<evidence type="ECO:0000256" key="1">
    <source>
        <dbReference type="SAM" id="MobiDB-lite"/>
    </source>
</evidence>
<dbReference type="InterPro" id="IPR003598">
    <property type="entry name" value="Ig_sub2"/>
</dbReference>
<dbReference type="PANTHER" id="PTHR23279:SF3">
    <property type="entry name" value="DEFECTIVE PROBOSCIS EXTENSION RESPONSE 18"/>
    <property type="match status" value="1"/>
</dbReference>
<keyword evidence="5" id="KW-1185">Reference proteome</keyword>
<feature type="domain" description="Ig-like" evidence="3">
    <location>
        <begin position="380"/>
        <end position="469"/>
    </location>
</feature>
<dbReference type="EMBL" id="GBYB01012102">
    <property type="protein sequence ID" value="JAG81869.1"/>
    <property type="molecule type" value="Transcribed_RNA"/>
</dbReference>
<dbReference type="SMART" id="SM00408">
    <property type="entry name" value="IGc2"/>
    <property type="match status" value="2"/>
</dbReference>
<dbReference type="InterPro" id="IPR013106">
    <property type="entry name" value="Ig_V-set"/>
</dbReference>
<accession>A0A0C9RG35</accession>
<dbReference type="InterPro" id="IPR003599">
    <property type="entry name" value="Ig_sub"/>
</dbReference>
<proteinExistence type="predicted"/>
<evidence type="ECO:0000256" key="2">
    <source>
        <dbReference type="SAM" id="Phobius"/>
    </source>
</evidence>
<feature type="compositionally biased region" description="Low complexity" evidence="1">
    <location>
        <begin position="188"/>
        <end position="213"/>
    </location>
</feature>
<dbReference type="KEGG" id="fas:105263680"/>
<dbReference type="PANTHER" id="PTHR23279">
    <property type="entry name" value="DEFECTIVE PROBOSCIS EXTENSION RESPONSE DPR -RELATED"/>
    <property type="match status" value="1"/>
</dbReference>
<dbReference type="RefSeq" id="XP_011298342.1">
    <property type="nucleotide sequence ID" value="XM_011300040.1"/>
</dbReference>
<dbReference type="InterPro" id="IPR007110">
    <property type="entry name" value="Ig-like_dom"/>
</dbReference>
<reference evidence="6" key="2">
    <citation type="submission" date="2025-04" db="UniProtKB">
        <authorList>
            <consortium name="RefSeq"/>
        </authorList>
    </citation>
    <scope>IDENTIFICATION</scope>
    <source>
        <strain evidence="6">USDA-PBARC FA_bdor</strain>
        <tissue evidence="6">Whole organism</tissue>
    </source>
</reference>
<dbReference type="OrthoDB" id="6354602at2759"/>
<name>A0A0C9RG35_9HYME</name>
<feature type="compositionally biased region" description="Polar residues" evidence="1">
    <location>
        <begin position="266"/>
        <end position="286"/>
    </location>
</feature>
<evidence type="ECO:0000313" key="5">
    <source>
        <dbReference type="Proteomes" id="UP000694866"/>
    </source>
</evidence>
<dbReference type="InterPro" id="IPR013783">
    <property type="entry name" value="Ig-like_fold"/>
</dbReference>
<keyword evidence="2" id="KW-0812">Transmembrane</keyword>
<dbReference type="AlphaFoldDB" id="A0A0C9RG35"/>
<dbReference type="Pfam" id="PF07686">
    <property type="entry name" value="V-set"/>
    <property type="match status" value="1"/>
</dbReference>
<sequence length="626" mass="69821">MPQLSWSALAVIAVFGAIFIMAISETESRSSSTFENIHHRANKSVTSSSSGTRCSGKHTIEVVVNGGNWRTIDQIEGDRATTHKPERLSIYQWKYTNSPSERTSRKLKKNEKLFVKMKLESLEIPIISPDIGLSKREVYKKSRDKRTFKEDIVGMTEGHRLFSNQLEEDELPFAKDTLLPLDEEKALSTSTESYETSNSDTDTSGSHTDTTTESDNDGMGNLYSSNSSILVSITSIISQVRSEKLVYQTNTTESSVDNSFPPPNVIDSTEGTLESPLNVSTQSNAQDGKFTPANRKEKSWDGSAVDSRSYSRKDHSKASINLLESQPNKVFYEIKPSLNTAMGADNEATSTYIPPMWTTKHHFLGFKLPSVPSSFGKFGPFFVDEVDHRNITERIGSIVQLDCRIGLLGDKKVTWFQPNKDSIRLLTVGNGQYSADERISLKFQYPDNWRLQIAYATLRDTGIYKCQVEIDPTNFMVKTYHVLVTAPTLNITDDSGRMISGERHLKAGSTLRLRCEGRDVLERLNESLLWTRGDEILTTDVSENRTSELVGNKEIPVISSILVVEKASPRHTGNYSCIVPERAKTTIAVHVLNGELPAAVHHGSGVSSAVLNLWLIHLTVSYGFFR</sequence>
<feature type="domain" description="Ig-like" evidence="3">
    <location>
        <begin position="487"/>
        <end position="588"/>
    </location>
</feature>
<feature type="region of interest" description="Disordered" evidence="1">
    <location>
        <begin position="251"/>
        <end position="312"/>
    </location>
</feature>
<dbReference type="InterPro" id="IPR037448">
    <property type="entry name" value="Zig-8"/>
</dbReference>
<evidence type="ECO:0000259" key="3">
    <source>
        <dbReference type="PROSITE" id="PS50835"/>
    </source>
</evidence>
<feature type="region of interest" description="Disordered" evidence="1">
    <location>
        <begin position="186"/>
        <end position="221"/>
    </location>
</feature>
<protein>
    <submittedName>
        <fullName evidence="4">NEGR1 protein</fullName>
    </submittedName>
</protein>
<dbReference type="SMART" id="SM00409">
    <property type="entry name" value="IG"/>
    <property type="match status" value="2"/>
</dbReference>
<evidence type="ECO:0000313" key="6">
    <source>
        <dbReference type="RefSeq" id="XP_011298342.1"/>
    </source>
</evidence>
<dbReference type="Proteomes" id="UP000694866">
    <property type="component" value="Unplaced"/>
</dbReference>
<gene>
    <name evidence="4" type="primary">NEGR1</name>
    <name evidence="6" type="synonym">LOC105263680</name>
    <name evidence="4" type="ORF">g.49567</name>
</gene>
<organism evidence="4">
    <name type="scientific">Fopius arisanus</name>
    <dbReference type="NCBI Taxonomy" id="64838"/>
    <lineage>
        <taxon>Eukaryota</taxon>
        <taxon>Metazoa</taxon>
        <taxon>Ecdysozoa</taxon>
        <taxon>Arthropoda</taxon>
        <taxon>Hexapoda</taxon>
        <taxon>Insecta</taxon>
        <taxon>Pterygota</taxon>
        <taxon>Neoptera</taxon>
        <taxon>Endopterygota</taxon>
        <taxon>Hymenoptera</taxon>
        <taxon>Apocrita</taxon>
        <taxon>Ichneumonoidea</taxon>
        <taxon>Braconidae</taxon>
        <taxon>Opiinae</taxon>
        <taxon>Fopius</taxon>
    </lineage>
</organism>
<dbReference type="GO" id="GO:0050808">
    <property type="term" value="P:synapse organization"/>
    <property type="evidence" value="ECO:0007669"/>
    <property type="project" value="TreeGrafter"/>
</dbReference>
<dbReference type="PROSITE" id="PS50835">
    <property type="entry name" value="IG_LIKE"/>
    <property type="match status" value="2"/>
</dbReference>
<evidence type="ECO:0000313" key="4">
    <source>
        <dbReference type="EMBL" id="JAG81869.1"/>
    </source>
</evidence>
<dbReference type="InterPro" id="IPR036179">
    <property type="entry name" value="Ig-like_dom_sf"/>
</dbReference>
<reference evidence="4" key="1">
    <citation type="submission" date="2015-01" db="EMBL/GenBank/DDBJ databases">
        <title>Transcriptome Assembly of Fopius arisanus.</title>
        <authorList>
            <person name="Geib S."/>
        </authorList>
    </citation>
    <scope>NUCLEOTIDE SEQUENCE</scope>
</reference>
<dbReference type="GO" id="GO:0032589">
    <property type="term" value="C:neuron projection membrane"/>
    <property type="evidence" value="ECO:0007669"/>
    <property type="project" value="TreeGrafter"/>
</dbReference>
<dbReference type="GeneID" id="105263680"/>
<keyword evidence="2" id="KW-0472">Membrane</keyword>
<dbReference type="Gene3D" id="2.60.40.10">
    <property type="entry name" value="Immunoglobulins"/>
    <property type="match status" value="2"/>
</dbReference>
<accession>A0A9R1SWC6</accession>
<dbReference type="SUPFAM" id="SSF48726">
    <property type="entry name" value="Immunoglobulin"/>
    <property type="match status" value="2"/>
</dbReference>
<feature type="transmembrane region" description="Helical" evidence="2">
    <location>
        <begin position="6"/>
        <end position="24"/>
    </location>
</feature>
<keyword evidence="2" id="KW-1133">Transmembrane helix</keyword>